<evidence type="ECO:0008006" key="3">
    <source>
        <dbReference type="Google" id="ProtNLM"/>
    </source>
</evidence>
<dbReference type="EMBL" id="AP014879">
    <property type="protein sequence ID" value="BAV34913.1"/>
    <property type="molecule type" value="Genomic_DNA"/>
</dbReference>
<reference evidence="1 2" key="1">
    <citation type="submission" date="2015-05" db="EMBL/GenBank/DDBJ databases">
        <title>Complete genome sequence of a sulfur-oxidizing gammaproteobacterium strain HA5.</title>
        <authorList>
            <person name="Miura A."/>
            <person name="Kojima H."/>
            <person name="Fukui M."/>
        </authorList>
    </citation>
    <scope>NUCLEOTIDE SEQUENCE [LARGE SCALE GENOMIC DNA]</scope>
    <source>
        <strain evidence="1 2">HA5</strain>
    </source>
</reference>
<dbReference type="SUPFAM" id="SSF50475">
    <property type="entry name" value="FMN-binding split barrel"/>
    <property type="match status" value="1"/>
</dbReference>
<sequence length="171" mass="18283">MDATASGNQPDAPLLDEARADFITHHVAMNVASCSAARVPSVVRAHGCRVSADRRRVTVFVSVPRAARVIEDLRAGGGIAVVFTLPHTHETLQLKGARADVVPLAPGDDACIRAYVESFVKELVRVHHREALGRAVMSSADEESMGLVFEPNAAFVQTPGPKAGSRLERQP</sequence>
<dbReference type="KEGG" id="slim:SCL_2636"/>
<evidence type="ECO:0000313" key="2">
    <source>
        <dbReference type="Proteomes" id="UP000243180"/>
    </source>
</evidence>
<organism evidence="1 2">
    <name type="scientific">Sulfuricaulis limicola</name>
    <dbReference type="NCBI Taxonomy" id="1620215"/>
    <lineage>
        <taxon>Bacteria</taxon>
        <taxon>Pseudomonadati</taxon>
        <taxon>Pseudomonadota</taxon>
        <taxon>Gammaproteobacteria</taxon>
        <taxon>Acidiferrobacterales</taxon>
        <taxon>Acidiferrobacteraceae</taxon>
        <taxon>Sulfuricaulis</taxon>
    </lineage>
</organism>
<dbReference type="OrthoDB" id="334393at2"/>
<keyword evidence="2" id="KW-1185">Reference proteome</keyword>
<dbReference type="Gene3D" id="2.30.110.10">
    <property type="entry name" value="Electron Transport, Fmn-binding Protein, Chain A"/>
    <property type="match status" value="1"/>
</dbReference>
<name>A0A1B4XJC5_9GAMM</name>
<dbReference type="InParanoid" id="A0A1B4XJC5"/>
<evidence type="ECO:0000313" key="1">
    <source>
        <dbReference type="EMBL" id="BAV34913.1"/>
    </source>
</evidence>
<gene>
    <name evidence="1" type="ORF">SCL_2636</name>
</gene>
<accession>A0A1B4XJC5</accession>
<dbReference type="RefSeq" id="WP_148665100.1">
    <property type="nucleotide sequence ID" value="NZ_AP014879.1"/>
</dbReference>
<dbReference type="InterPro" id="IPR012349">
    <property type="entry name" value="Split_barrel_FMN-bd"/>
</dbReference>
<dbReference type="Proteomes" id="UP000243180">
    <property type="component" value="Chromosome"/>
</dbReference>
<proteinExistence type="predicted"/>
<dbReference type="AlphaFoldDB" id="A0A1B4XJC5"/>
<protein>
    <recommendedName>
        <fullName evidence="3">Pyridoxamine 5'-phosphate oxidase putative domain-containing protein</fullName>
    </recommendedName>
</protein>